<evidence type="ECO:0000313" key="2">
    <source>
        <dbReference type="EMBL" id="SVE51429.1"/>
    </source>
</evidence>
<dbReference type="EMBL" id="UINC01222581">
    <property type="protein sequence ID" value="SVE51429.1"/>
    <property type="molecule type" value="Genomic_DNA"/>
</dbReference>
<evidence type="ECO:0000259" key="1">
    <source>
        <dbReference type="Pfam" id="PF22725"/>
    </source>
</evidence>
<name>A0A383E4B0_9ZZZZ</name>
<organism evidence="2">
    <name type="scientific">marine metagenome</name>
    <dbReference type="NCBI Taxonomy" id="408172"/>
    <lineage>
        <taxon>unclassified sequences</taxon>
        <taxon>metagenomes</taxon>
        <taxon>ecological metagenomes</taxon>
    </lineage>
</organism>
<dbReference type="SUPFAM" id="SSF55347">
    <property type="entry name" value="Glyceraldehyde-3-phosphate dehydrogenase-like, C-terminal domain"/>
    <property type="match status" value="1"/>
</dbReference>
<proteinExistence type="predicted"/>
<dbReference type="Pfam" id="PF22725">
    <property type="entry name" value="GFO_IDH_MocA_C3"/>
    <property type="match status" value="1"/>
</dbReference>
<protein>
    <recommendedName>
        <fullName evidence="1">GFO/IDH/MocA-like oxidoreductase domain-containing protein</fullName>
    </recommendedName>
</protein>
<feature type="domain" description="GFO/IDH/MocA-like oxidoreductase" evidence="1">
    <location>
        <begin position="1"/>
        <end position="120"/>
    </location>
</feature>
<dbReference type="AlphaFoldDB" id="A0A383E4B0"/>
<reference evidence="2" key="1">
    <citation type="submission" date="2018-05" db="EMBL/GenBank/DDBJ databases">
        <authorList>
            <person name="Lanie J.A."/>
            <person name="Ng W.-L."/>
            <person name="Kazmierczak K.M."/>
            <person name="Andrzejewski T.M."/>
            <person name="Davidsen T.M."/>
            <person name="Wayne K.J."/>
            <person name="Tettelin H."/>
            <person name="Glass J.I."/>
            <person name="Rusch D."/>
            <person name="Podicherti R."/>
            <person name="Tsui H.-C.T."/>
            <person name="Winkler M.E."/>
        </authorList>
    </citation>
    <scope>NUCLEOTIDE SEQUENCE</scope>
</reference>
<dbReference type="InterPro" id="IPR055170">
    <property type="entry name" value="GFO_IDH_MocA-like_dom"/>
</dbReference>
<accession>A0A383E4B0</accession>
<dbReference type="Gene3D" id="3.30.360.10">
    <property type="entry name" value="Dihydrodipicolinate Reductase, domain 2"/>
    <property type="match status" value="1"/>
</dbReference>
<sequence>IIDAGELGKLGFLKSTYIVNIVDSVKKKEKPWWSDHPPDIFPFLHGGGIHCIDLLRWNGGNVKKVFAKSTSFELKKELKSDTFLISLEFESGVLADCCISASAFRPNSFEFDYWLTDGSIINNTKVFGKKNNQANLLDEIKIEQKILDLRLQFQNMLESIEGNKSPLNSFEEAYENFMVISAIEQSLREGIVISNNKS</sequence>
<gene>
    <name evidence="2" type="ORF">METZ01_LOCUS504283</name>
</gene>
<feature type="non-terminal residue" evidence="2">
    <location>
        <position position="1"/>
    </location>
</feature>